<proteinExistence type="predicted"/>
<dbReference type="EMBL" id="JAVRIE010000001">
    <property type="protein sequence ID" value="MDT0580957.1"/>
    <property type="molecule type" value="Genomic_DNA"/>
</dbReference>
<evidence type="ECO:0000256" key="2">
    <source>
        <dbReference type="SAM" id="SignalP"/>
    </source>
</evidence>
<dbReference type="AlphaFoldDB" id="A0AAW8QY94"/>
<feature type="chain" id="PRO_5043611636" description="Lipoprotein" evidence="2">
    <location>
        <begin position="22"/>
        <end position="187"/>
    </location>
</feature>
<dbReference type="Proteomes" id="UP001249020">
    <property type="component" value="Unassembled WGS sequence"/>
</dbReference>
<name>A0AAW8QY94_9ALTE</name>
<evidence type="ECO:0008006" key="5">
    <source>
        <dbReference type="Google" id="ProtNLM"/>
    </source>
</evidence>
<keyword evidence="2" id="KW-0732">Signal</keyword>
<evidence type="ECO:0000256" key="1">
    <source>
        <dbReference type="SAM" id="Phobius"/>
    </source>
</evidence>
<feature type="transmembrane region" description="Helical" evidence="1">
    <location>
        <begin position="34"/>
        <end position="52"/>
    </location>
</feature>
<keyword evidence="1" id="KW-1133">Transmembrane helix</keyword>
<gene>
    <name evidence="3" type="ORF">RM544_00225</name>
</gene>
<accession>A0AAW8QY94</accession>
<protein>
    <recommendedName>
        <fullName evidence="5">Lipoprotein</fullName>
    </recommendedName>
</protein>
<dbReference type="RefSeq" id="WP_311359773.1">
    <property type="nucleotide sequence ID" value="NZ_JAVRIE010000001.1"/>
</dbReference>
<evidence type="ECO:0000313" key="4">
    <source>
        <dbReference type="Proteomes" id="UP001249020"/>
    </source>
</evidence>
<sequence length="187" mass="20495">MKTKKSLIISFVSACVFFLSACQSTSGGDDKLGWGTRAIICTGGGIAGAYVGKKLAEKFFEKTDRVYSAKEIDTYTKGFQLGLFLTFCKLADYAGNTIYKKLSEEGEKRRREQVLQAASSAQVTTYEDPSNPNLRGTVKPIKTYAESALNRECVDIEDTLVDGSSSESVYVKYCRSLPNGPYQPVTV</sequence>
<dbReference type="PROSITE" id="PS51257">
    <property type="entry name" value="PROKAR_LIPOPROTEIN"/>
    <property type="match status" value="1"/>
</dbReference>
<reference evidence="3 4" key="1">
    <citation type="submission" date="2023-09" db="EMBL/GenBank/DDBJ databases">
        <authorList>
            <person name="Rey-Velasco X."/>
        </authorList>
    </citation>
    <scope>NUCLEOTIDE SEQUENCE [LARGE SCALE GENOMIC DNA]</scope>
    <source>
        <strain evidence="3 4">W409</strain>
    </source>
</reference>
<keyword evidence="1" id="KW-0472">Membrane</keyword>
<keyword evidence="4" id="KW-1185">Reference proteome</keyword>
<feature type="signal peptide" evidence="2">
    <location>
        <begin position="1"/>
        <end position="21"/>
    </location>
</feature>
<evidence type="ECO:0000313" key="3">
    <source>
        <dbReference type="EMBL" id="MDT0580957.1"/>
    </source>
</evidence>
<organism evidence="3 4">
    <name type="scientific">Brumicola blandensis</name>
    <dbReference type="NCBI Taxonomy" id="3075611"/>
    <lineage>
        <taxon>Bacteria</taxon>
        <taxon>Pseudomonadati</taxon>
        <taxon>Pseudomonadota</taxon>
        <taxon>Gammaproteobacteria</taxon>
        <taxon>Alteromonadales</taxon>
        <taxon>Alteromonadaceae</taxon>
        <taxon>Brumicola</taxon>
    </lineage>
</organism>
<comment type="caution">
    <text evidence="3">The sequence shown here is derived from an EMBL/GenBank/DDBJ whole genome shotgun (WGS) entry which is preliminary data.</text>
</comment>
<keyword evidence="1" id="KW-0812">Transmembrane</keyword>